<dbReference type="InterPro" id="IPR003339">
    <property type="entry name" value="ABC/ECF_trnsptr_transmembrane"/>
</dbReference>
<dbReference type="Proteomes" id="UP000282185">
    <property type="component" value="Unassembled WGS sequence"/>
</dbReference>
<dbReference type="Pfam" id="PF00005">
    <property type="entry name" value="ABC_tran"/>
    <property type="match status" value="2"/>
</dbReference>
<proteinExistence type="inferred from homology"/>
<evidence type="ECO:0000256" key="7">
    <source>
        <dbReference type="ARBA" id="ARBA00022989"/>
    </source>
</evidence>
<feature type="domain" description="ABC transporter" evidence="11">
    <location>
        <begin position="334"/>
        <end position="546"/>
    </location>
</feature>
<reference evidence="12 14" key="1">
    <citation type="submission" date="2018-07" db="EMBL/GenBank/DDBJ databases">
        <title>Brachybacterium saurashtrense DSM 23186 genome sequence.</title>
        <authorList>
            <person name="Guo L."/>
        </authorList>
    </citation>
    <scope>NUCLEOTIDE SEQUENCE [LARGE SCALE GENOMIC DNA]</scope>
    <source>
        <strain evidence="12 14">DSM 23186</strain>
    </source>
</reference>
<name>A0A345YTH9_9MICO</name>
<evidence type="ECO:0000256" key="5">
    <source>
        <dbReference type="ARBA" id="ARBA00022741"/>
    </source>
</evidence>
<feature type="transmembrane region" description="Helical" evidence="10">
    <location>
        <begin position="656"/>
        <end position="673"/>
    </location>
</feature>
<dbReference type="GO" id="GO:0016887">
    <property type="term" value="F:ATP hydrolysis activity"/>
    <property type="evidence" value="ECO:0007669"/>
    <property type="project" value="InterPro"/>
</dbReference>
<evidence type="ECO:0000256" key="3">
    <source>
        <dbReference type="ARBA" id="ARBA00022448"/>
    </source>
</evidence>
<dbReference type="PANTHER" id="PTHR43553">
    <property type="entry name" value="HEAVY METAL TRANSPORTER"/>
    <property type="match status" value="1"/>
</dbReference>
<evidence type="ECO:0000259" key="11">
    <source>
        <dbReference type="PROSITE" id="PS50893"/>
    </source>
</evidence>
<dbReference type="InterPro" id="IPR027417">
    <property type="entry name" value="P-loop_NTPase"/>
</dbReference>
<evidence type="ECO:0000256" key="9">
    <source>
        <dbReference type="SAM" id="MobiDB-lite"/>
    </source>
</evidence>
<evidence type="ECO:0000256" key="2">
    <source>
        <dbReference type="ARBA" id="ARBA00005417"/>
    </source>
</evidence>
<dbReference type="EMBL" id="QSWH01000001">
    <property type="protein sequence ID" value="RRR24928.1"/>
    <property type="molecule type" value="Genomic_DNA"/>
</dbReference>
<dbReference type="PROSITE" id="PS50893">
    <property type="entry name" value="ABC_TRANSPORTER_2"/>
    <property type="match status" value="2"/>
</dbReference>
<dbReference type="GO" id="GO:0005524">
    <property type="term" value="F:ATP binding"/>
    <property type="evidence" value="ECO:0007669"/>
    <property type="project" value="UniProtKB-KW"/>
</dbReference>
<dbReference type="PANTHER" id="PTHR43553:SF24">
    <property type="entry name" value="ENERGY-COUPLING FACTOR TRANSPORTER ATP-BINDING PROTEIN ECFA1"/>
    <property type="match status" value="1"/>
</dbReference>
<keyword evidence="5" id="KW-0547">Nucleotide-binding</keyword>
<protein>
    <submittedName>
        <fullName evidence="13">ATP-binding cassette domain-containing protein</fullName>
    </submittedName>
</protein>
<feature type="region of interest" description="Disordered" evidence="9">
    <location>
        <begin position="544"/>
        <end position="598"/>
    </location>
</feature>
<dbReference type="InterPro" id="IPR015856">
    <property type="entry name" value="ABC_transpr_CbiO/EcfA_su"/>
</dbReference>
<evidence type="ECO:0000256" key="8">
    <source>
        <dbReference type="ARBA" id="ARBA00023136"/>
    </source>
</evidence>
<keyword evidence="8 10" id="KW-0472">Membrane</keyword>
<keyword evidence="3" id="KW-0813">Transport</keyword>
<evidence type="ECO:0000313" key="12">
    <source>
        <dbReference type="EMBL" id="AXK47231.1"/>
    </source>
</evidence>
<comment type="similarity">
    <text evidence="2">Belongs to the ABC transporter superfamily.</text>
</comment>
<dbReference type="InterPro" id="IPR050095">
    <property type="entry name" value="ECF_ABC_transporter_ATP-bd"/>
</dbReference>
<evidence type="ECO:0000256" key="4">
    <source>
        <dbReference type="ARBA" id="ARBA00022692"/>
    </source>
</evidence>
<dbReference type="OrthoDB" id="501320at2"/>
<dbReference type="Gene3D" id="3.40.50.300">
    <property type="entry name" value="P-loop containing nucleotide triphosphate hydrolases"/>
    <property type="match status" value="2"/>
</dbReference>
<evidence type="ECO:0000256" key="6">
    <source>
        <dbReference type="ARBA" id="ARBA00022840"/>
    </source>
</evidence>
<dbReference type="GO" id="GO:0043190">
    <property type="term" value="C:ATP-binding cassette (ABC) transporter complex"/>
    <property type="evidence" value="ECO:0007669"/>
    <property type="project" value="TreeGrafter"/>
</dbReference>
<dbReference type="EMBL" id="CP031356">
    <property type="protein sequence ID" value="AXK47231.1"/>
    <property type="molecule type" value="Genomic_DNA"/>
</dbReference>
<keyword evidence="6 13" id="KW-0067">ATP-binding</keyword>
<dbReference type="PROSITE" id="PS00211">
    <property type="entry name" value="ABC_TRANSPORTER_1"/>
    <property type="match status" value="2"/>
</dbReference>
<dbReference type="InterPro" id="IPR017871">
    <property type="entry name" value="ABC_transporter-like_CS"/>
</dbReference>
<dbReference type="Pfam" id="PF02361">
    <property type="entry name" value="CbiQ"/>
    <property type="match status" value="1"/>
</dbReference>
<evidence type="ECO:0000313" key="15">
    <source>
        <dbReference type="Proteomes" id="UP000282185"/>
    </source>
</evidence>
<feature type="compositionally biased region" description="Gly residues" evidence="9">
    <location>
        <begin position="547"/>
        <end position="565"/>
    </location>
</feature>
<dbReference type="KEGG" id="bsau:DWV08_09145"/>
<dbReference type="SMART" id="SM00382">
    <property type="entry name" value="AAA"/>
    <property type="match status" value="2"/>
</dbReference>
<reference evidence="13 15" key="2">
    <citation type="submission" date="2018-08" db="EMBL/GenBank/DDBJ databases">
        <title>Brachybacterium saurashtrense DSM 23186.</title>
        <authorList>
            <person name="Li Y."/>
        </authorList>
    </citation>
    <scope>NUCLEOTIDE SEQUENCE [LARGE SCALE GENOMIC DNA]</scope>
    <source>
        <strain evidence="13 15">DSM 23186</strain>
    </source>
</reference>
<keyword evidence="14" id="KW-1185">Reference proteome</keyword>
<feature type="transmembrane region" description="Helical" evidence="10">
    <location>
        <begin position="693"/>
        <end position="714"/>
    </location>
</feature>
<feature type="region of interest" description="Disordered" evidence="9">
    <location>
        <begin position="295"/>
        <end position="330"/>
    </location>
</feature>
<dbReference type="CDD" id="cd16914">
    <property type="entry name" value="EcfT"/>
    <property type="match status" value="1"/>
</dbReference>
<feature type="compositionally biased region" description="Low complexity" evidence="9">
    <location>
        <begin position="569"/>
        <end position="582"/>
    </location>
</feature>
<dbReference type="InterPro" id="IPR003593">
    <property type="entry name" value="AAA+_ATPase"/>
</dbReference>
<dbReference type="CDD" id="cd03225">
    <property type="entry name" value="ABC_cobalt_CbiO_domain1"/>
    <property type="match status" value="2"/>
</dbReference>
<evidence type="ECO:0000313" key="13">
    <source>
        <dbReference type="EMBL" id="RRR24928.1"/>
    </source>
</evidence>
<keyword evidence="4 10" id="KW-0812">Transmembrane</keyword>
<evidence type="ECO:0000256" key="10">
    <source>
        <dbReference type="SAM" id="Phobius"/>
    </source>
</evidence>
<feature type="compositionally biased region" description="Low complexity" evidence="9">
    <location>
        <begin position="311"/>
        <end position="325"/>
    </location>
</feature>
<feature type="transmembrane region" description="Helical" evidence="10">
    <location>
        <begin position="821"/>
        <end position="842"/>
    </location>
</feature>
<evidence type="ECO:0000313" key="14">
    <source>
        <dbReference type="Proteomes" id="UP000254236"/>
    </source>
</evidence>
<evidence type="ECO:0000256" key="1">
    <source>
        <dbReference type="ARBA" id="ARBA00004141"/>
    </source>
</evidence>
<dbReference type="GO" id="GO:0042626">
    <property type="term" value="F:ATPase-coupled transmembrane transporter activity"/>
    <property type="evidence" value="ECO:0007669"/>
    <property type="project" value="TreeGrafter"/>
</dbReference>
<dbReference type="AlphaFoldDB" id="A0A345YTH9"/>
<accession>A0A345YTH9</accession>
<comment type="subcellular location">
    <subcellularLocation>
        <location evidence="1">Membrane</location>
        <topology evidence="1">Multi-pass membrane protein</topology>
    </subcellularLocation>
</comment>
<keyword evidence="7 10" id="KW-1133">Transmembrane helix</keyword>
<dbReference type="Proteomes" id="UP000254236">
    <property type="component" value="Chromosome"/>
</dbReference>
<feature type="domain" description="ABC transporter" evidence="11">
    <location>
        <begin position="39"/>
        <end position="284"/>
    </location>
</feature>
<dbReference type="InterPro" id="IPR003439">
    <property type="entry name" value="ABC_transporter-like_ATP-bd"/>
</dbReference>
<organism evidence="13 15">
    <name type="scientific">Brachybacterium saurashtrense</name>
    <dbReference type="NCBI Taxonomy" id="556288"/>
    <lineage>
        <taxon>Bacteria</taxon>
        <taxon>Bacillati</taxon>
        <taxon>Actinomycetota</taxon>
        <taxon>Actinomycetes</taxon>
        <taxon>Micrococcales</taxon>
        <taxon>Dermabacteraceae</taxon>
        <taxon>Brachybacterium</taxon>
    </lineage>
</organism>
<sequence length="843" mass="85773">MSAEARALPAAATGRAAAGRAVAGRAAAPSTGPVPPPLVEARDLEVVLPSGDGVGPWTGTVAPGEQVLVLGPSGSGKSTLLRTLAGAVPSHRRGRVTGSLRVGGIDPVAEGVRATAEVVGMLGQDPADGVCLPQVADDVALPLESRCVPPGEIGARVRAALDRAGVAALAERSAATLSGGQLQRAGLAAAAVARPRLLLLDEPTAMLDADGVRAVRDAVAAAVADGDVAVMLVEHRLDDWAGERGIAALPSRTLALDGSGRVLADGPTAQVLARHGAALREAGCWLPREIEERLDQDAASAEPGPTPPAARVPAPRAAPPGSAVPVTAPPGDGTSLLAVAGADLGHEGRTVLAGVDLEVRAGRLLAVVGRNGAGKSTLLGAMSRLDAPQRGTVEGAAAALVFQRPEAQFIADTVQGELEASGATSTQATAMLERLDLLDQAPQSPFALSGGQQRRLSLAAVLLGRRPVLLADEPGYGLDRAGQAAVLALLREAADAGRGVVMTTHDLHSVAVADAVVVIADGHLHGPMPPADLQQDRVLMQRAGLLPGPGRGTAGPEGPDQGGADDGGRAAATAPTTPSARGVTPATSSARGAAPASTAHPWLARRSPAVLLGLLTGLSVVGIALTDPVPLLILYLLLGAGAMLGCRLGPLALARAQLPFVVFAGGVFAVNVLSRPGHEPWPELPVRVTEEGIVLGTALALRVLVIGLGAVIVLRASDPRRTMISLQQHAHLPARYAYALLAGRRLLDDLPRRWRTITRAHRVRLPLTAQGDVAALRPRHLLRCAFALLVDAVRSAERIAFALESRGLGEGPRTVWRPVPLGAGDAVLAAGVVATVVLVLLLS</sequence>
<dbReference type="SUPFAM" id="SSF52540">
    <property type="entry name" value="P-loop containing nucleoside triphosphate hydrolases"/>
    <property type="match status" value="2"/>
</dbReference>
<gene>
    <name evidence="12" type="ORF">DWV08_09145</name>
    <name evidence="13" type="ORF">DXU92_00890</name>
</gene>